<evidence type="ECO:0000313" key="2">
    <source>
        <dbReference type="EMBL" id="HGV97634.1"/>
    </source>
</evidence>
<accession>A0A7C4XAW4</accession>
<dbReference type="AlphaFoldDB" id="A0A7C4XAW4"/>
<protein>
    <submittedName>
        <fullName evidence="2">LytR family transcriptional regulator</fullName>
    </submittedName>
</protein>
<organism evidence="2">
    <name type="scientific">candidate division WOR-3 bacterium</name>
    <dbReference type="NCBI Taxonomy" id="2052148"/>
    <lineage>
        <taxon>Bacteria</taxon>
        <taxon>Bacteria division WOR-3</taxon>
    </lineage>
</organism>
<evidence type="ECO:0000259" key="1">
    <source>
        <dbReference type="Pfam" id="PF13399"/>
    </source>
</evidence>
<proteinExistence type="predicted"/>
<dbReference type="Pfam" id="PF13399">
    <property type="entry name" value="LytR_C"/>
    <property type="match status" value="1"/>
</dbReference>
<comment type="caution">
    <text evidence="2">The sequence shown here is derived from an EMBL/GenBank/DDBJ whole genome shotgun (WGS) entry which is preliminary data.</text>
</comment>
<dbReference type="InterPro" id="IPR027381">
    <property type="entry name" value="LytR/CpsA/Psr_C"/>
</dbReference>
<reference evidence="2" key="1">
    <citation type="journal article" date="2020" name="mSystems">
        <title>Genome- and Community-Level Interaction Insights into Carbon Utilization and Element Cycling Functions of Hydrothermarchaeota in Hydrothermal Sediment.</title>
        <authorList>
            <person name="Zhou Z."/>
            <person name="Liu Y."/>
            <person name="Xu W."/>
            <person name="Pan J."/>
            <person name="Luo Z.H."/>
            <person name="Li M."/>
        </authorList>
    </citation>
    <scope>NUCLEOTIDE SEQUENCE [LARGE SCALE GENOMIC DNA]</scope>
    <source>
        <strain evidence="2">SpSt-774</strain>
    </source>
</reference>
<dbReference type="EMBL" id="DTGZ01000092">
    <property type="protein sequence ID" value="HGV97634.1"/>
    <property type="molecule type" value="Genomic_DNA"/>
</dbReference>
<gene>
    <name evidence="2" type="ORF">ENV60_04995</name>
</gene>
<sequence length="141" mass="16272">MKKNSGRIELVILFILLFLFGASVIYMRTKEDPQKIYKKNSNMRIEVLNGCGVNRLAIKVTEILREKGFNVVKIGDLKDKVFTETVVIEREREDNANARYFAKRIHCKNIGSDIDPALYLDVTLIIGADYKKLFPDVEKKF</sequence>
<name>A0A7C4XAW4_UNCW3</name>
<feature type="domain" description="LytR/CpsA/Psr regulator C-terminal" evidence="1">
    <location>
        <begin position="43"/>
        <end position="130"/>
    </location>
</feature>
<dbReference type="Gene3D" id="3.30.70.2390">
    <property type="match status" value="1"/>
</dbReference>